<dbReference type="GO" id="GO:0016279">
    <property type="term" value="F:protein-lysine N-methyltransferase activity"/>
    <property type="evidence" value="ECO:0007669"/>
    <property type="project" value="TreeGrafter"/>
</dbReference>
<evidence type="ECO:0000313" key="5">
    <source>
        <dbReference type="EMBL" id="SVA72376.1"/>
    </source>
</evidence>
<protein>
    <recommendedName>
        <fullName evidence="4">Rubisco LSMT substrate-binding domain-containing protein</fullName>
    </recommendedName>
</protein>
<proteinExistence type="predicted"/>
<feature type="domain" description="Rubisco LSMT substrate-binding" evidence="4">
    <location>
        <begin position="428"/>
        <end position="504"/>
    </location>
</feature>
<name>A0A381Y5K0_9ZZZZ</name>
<dbReference type="Pfam" id="PF09273">
    <property type="entry name" value="Rubis-subs-bind"/>
    <property type="match status" value="1"/>
</dbReference>
<dbReference type="GO" id="GO:0032259">
    <property type="term" value="P:methylation"/>
    <property type="evidence" value="ECO:0007669"/>
    <property type="project" value="UniProtKB-KW"/>
</dbReference>
<gene>
    <name evidence="5" type="ORF">METZ01_LOCUS125230</name>
</gene>
<evidence type="ECO:0000256" key="2">
    <source>
        <dbReference type="ARBA" id="ARBA00022679"/>
    </source>
</evidence>
<dbReference type="InterPro" id="IPR015353">
    <property type="entry name" value="Rubisco_LSMT_subst-bd"/>
</dbReference>
<organism evidence="5">
    <name type="scientific">marine metagenome</name>
    <dbReference type="NCBI Taxonomy" id="408172"/>
    <lineage>
        <taxon>unclassified sequences</taxon>
        <taxon>metagenomes</taxon>
        <taxon>ecological metagenomes</taxon>
    </lineage>
</organism>
<dbReference type="PANTHER" id="PTHR13271">
    <property type="entry name" value="UNCHARACTERIZED PUTATIVE METHYLTRANSFERASE"/>
    <property type="match status" value="1"/>
</dbReference>
<keyword evidence="1" id="KW-0489">Methyltransferase</keyword>
<dbReference type="SUPFAM" id="SSF82199">
    <property type="entry name" value="SET domain"/>
    <property type="match status" value="1"/>
</dbReference>
<dbReference type="SUPFAM" id="SSF48452">
    <property type="entry name" value="TPR-like"/>
    <property type="match status" value="1"/>
</dbReference>
<keyword evidence="2" id="KW-0808">Transferase</keyword>
<reference evidence="5" key="1">
    <citation type="submission" date="2018-05" db="EMBL/GenBank/DDBJ databases">
        <authorList>
            <person name="Lanie J.A."/>
            <person name="Ng W.-L."/>
            <person name="Kazmierczak K.M."/>
            <person name="Andrzejewski T.M."/>
            <person name="Davidsen T.M."/>
            <person name="Wayne K.J."/>
            <person name="Tettelin H."/>
            <person name="Glass J.I."/>
            <person name="Rusch D."/>
            <person name="Podicherti R."/>
            <person name="Tsui H.-C.T."/>
            <person name="Winkler M.E."/>
        </authorList>
    </citation>
    <scope>NUCLEOTIDE SEQUENCE</scope>
</reference>
<evidence type="ECO:0000259" key="4">
    <source>
        <dbReference type="Pfam" id="PF09273"/>
    </source>
</evidence>
<evidence type="ECO:0000256" key="3">
    <source>
        <dbReference type="ARBA" id="ARBA00022691"/>
    </source>
</evidence>
<dbReference type="AlphaFoldDB" id="A0A381Y5K0"/>
<evidence type="ECO:0000256" key="1">
    <source>
        <dbReference type="ARBA" id="ARBA00022603"/>
    </source>
</evidence>
<dbReference type="Gene3D" id="1.25.40.10">
    <property type="entry name" value="Tetratricopeptide repeat domain"/>
    <property type="match status" value="1"/>
</dbReference>
<dbReference type="Gene3D" id="3.90.1410.10">
    <property type="entry name" value="set domain protein methyltransferase, domain 1"/>
    <property type="match status" value="1"/>
</dbReference>
<keyword evidence="3" id="KW-0949">S-adenosyl-L-methionine</keyword>
<sequence>MLSFLESDYNDIEWVEYYTNKIDTNECYDSGKMSELYYERAKHNYRLGEYLKSNTDLEKSHQLLPNGDNLVSFAFIYEKLGNTKKCLELLNKYKKANPEEEFIKDYINDIVNFGCYDDISKKKFEALKDWLIIENSFLDNIKIKFNTNDNREIISQKDIGLNESILEISLKCMMTTELGKETEIGKEVIDKNLSLYSKHNWISFILLENLHKSDSIWRTYIDILPKKFDNVPIFFKKNYLNMLKGCTCLSKILSKIASLQTEYKFLFNNLETFKKYSLAEYIWARTVVITRIYGVVIDGIKTQALVPFADMLNHNNNPETQWFFDDINKVFKIVSKKKFNVNVPIYDSYGKKCNSRFFVNYGFVLDRNMENTVRFIFDLKSSEVSGLKYKKKFLSNSSNKTHILGEIEQNRNNFNIFLAKARYYVCNDEDLFDESFSTFLVPISIQNEINVLKYIMRMCINHIRKYSSSAKNDLDIVLNPFHKYNREYSNVRNCIIMRYGEKFIYDYYIKMATMCIKLLTRDFEDLIETNLLLDALSGKYHLYVSDSICDLLNTDGKIDKYLFE</sequence>
<dbReference type="EMBL" id="UINC01017454">
    <property type="protein sequence ID" value="SVA72376.1"/>
    <property type="molecule type" value="Genomic_DNA"/>
</dbReference>
<dbReference type="InterPro" id="IPR050600">
    <property type="entry name" value="SETD3_SETD6_MTase"/>
</dbReference>
<accession>A0A381Y5K0</accession>
<dbReference type="InterPro" id="IPR046341">
    <property type="entry name" value="SET_dom_sf"/>
</dbReference>
<dbReference type="InterPro" id="IPR011990">
    <property type="entry name" value="TPR-like_helical_dom_sf"/>
</dbReference>
<dbReference type="PANTHER" id="PTHR13271:SF137">
    <property type="entry name" value="SET DOMAIN-CONTAINING PROTEIN"/>
    <property type="match status" value="1"/>
</dbReference>
<dbReference type="InterPro" id="IPR036464">
    <property type="entry name" value="Rubisco_LSMT_subst-bd_sf"/>
</dbReference>
<dbReference type="CDD" id="cd10527">
    <property type="entry name" value="SET_LSMT"/>
    <property type="match status" value="1"/>
</dbReference>
<dbReference type="Gene3D" id="3.90.1420.10">
    <property type="entry name" value="Rubisco LSMT, substrate-binding domain"/>
    <property type="match status" value="1"/>
</dbReference>